<dbReference type="Gene3D" id="3.90.1170.50">
    <property type="entry name" value="Aldehyde oxidase/xanthine dehydrogenase, a/b hammerhead"/>
    <property type="match status" value="1"/>
</dbReference>
<dbReference type="InterPro" id="IPR036856">
    <property type="entry name" value="Ald_Oxase/Xan_DH_a/b_sf"/>
</dbReference>
<name>A0AAE9SVP8_9BRAD</name>
<dbReference type="GO" id="GO:0005506">
    <property type="term" value="F:iron ion binding"/>
    <property type="evidence" value="ECO:0007669"/>
    <property type="project" value="InterPro"/>
</dbReference>
<dbReference type="AlphaFoldDB" id="A0AAE9SVP8"/>
<proteinExistence type="predicted"/>
<dbReference type="InterPro" id="IPR008274">
    <property type="entry name" value="AldOxase/xan_DH_MoCoBD1"/>
</dbReference>
<dbReference type="SUPFAM" id="SSF56003">
    <property type="entry name" value="Molybdenum cofactor-binding domain"/>
    <property type="match status" value="1"/>
</dbReference>
<feature type="domain" description="Aldehyde oxidase/xanthine dehydrogenase a/b hammerhead" evidence="1">
    <location>
        <begin position="39"/>
        <end position="144"/>
    </location>
</feature>
<evidence type="ECO:0000313" key="2">
    <source>
        <dbReference type="EMBL" id="UUO68369.1"/>
    </source>
</evidence>
<dbReference type="PANTHER" id="PTHR11908:SF123">
    <property type="entry name" value="ALDEHYDE OXIDOREDUCTASE MOLYBDENUM-BINDING SUBUNIT PAOC"/>
    <property type="match status" value="1"/>
</dbReference>
<dbReference type="RefSeq" id="WP_257175311.1">
    <property type="nucleotide sequence ID" value="NZ_CP028989.1"/>
</dbReference>
<dbReference type="Gene3D" id="3.30.365.10">
    <property type="entry name" value="Aldehyde oxidase/xanthine dehydrogenase, molybdopterin binding domain"/>
    <property type="match status" value="4"/>
</dbReference>
<dbReference type="GO" id="GO:0016491">
    <property type="term" value="F:oxidoreductase activity"/>
    <property type="evidence" value="ECO:0007669"/>
    <property type="project" value="InterPro"/>
</dbReference>
<dbReference type="Pfam" id="PF02738">
    <property type="entry name" value="MoCoBD_1"/>
    <property type="match status" value="1"/>
</dbReference>
<dbReference type="InterPro" id="IPR000674">
    <property type="entry name" value="Ald_Oxase/Xan_DH_a/b"/>
</dbReference>
<dbReference type="InterPro" id="IPR016208">
    <property type="entry name" value="Ald_Oxase/xanthine_DH-like"/>
</dbReference>
<evidence type="ECO:0000259" key="1">
    <source>
        <dbReference type="SMART" id="SM01008"/>
    </source>
</evidence>
<dbReference type="Pfam" id="PF01315">
    <property type="entry name" value="Ald_Xan_dh_C"/>
    <property type="match status" value="1"/>
</dbReference>
<dbReference type="SUPFAM" id="SSF54665">
    <property type="entry name" value="CO dehydrogenase molybdoprotein N-domain-like"/>
    <property type="match status" value="1"/>
</dbReference>
<dbReference type="SMART" id="SM01008">
    <property type="entry name" value="Ald_Xan_dh_C"/>
    <property type="match status" value="1"/>
</dbReference>
<dbReference type="InterPro" id="IPR037165">
    <property type="entry name" value="AldOxase/xan_DH_Mopterin-bd_sf"/>
</dbReference>
<dbReference type="Proteomes" id="UP001058872">
    <property type="component" value="Chromosome"/>
</dbReference>
<gene>
    <name evidence="2" type="ORF">DCM83_26255</name>
</gene>
<sequence>MTEALLKMDAPFTDSLLDRVPAAIVGTALPRIDGPRKVTGTARYAAEHFPEGMVHGVLLRAPLGCGRITEVGTAEALAMPGVLAVIRDERLVRNGGSFAGAAAPVQGVKDVAYFGQPIGLVVADSLERARAAALCVRVEFDTAPGVFDMVAARDTALPPTDDIFGLFLIHTEQGDVARAASEAAAVIDAVWQTPSQSHAAMEPHASVAIWQDGRLTLHGSYQSPVVTRDQLATVMGVKPSIVRVLSSFVGGGFGGKLGVMPEAVAAAIAAQQLGRPVKVVMTRQQVFEITGRRPMTYQRVRLGADAGGRLTIVQHETISDQLAGEVFFEPAGLATHLLYAGANRLVDHKVVRTNKLLGVSMRAPGEAVGQLALECAMDELAETLKLDPIELRLRNEPERHPETGAPFSSRALVACLKQGAERFGWSARNRDPGGLRDGEWLVGHGVSAAARGNLFGPSRARVRIEGDGRVTVETEMTDIGTGTYTILAQIVADLLGVELAQVDVRLGDTDDPASAGSGGSWGATTSGSAVYAACAELRARLAAAAGAPADAITLAGGVLTAPGIRRAIAELVGNGLAVEGVVEPGENNNRFNQTSYGAHFCEVRVHAVTGEVRVARWNSVFAAGRILNLQTATSQAIGGIVLGIGGALSEELIHDPRSGKVVNRDLGEYHVAVHADIPAIDVHFLEERDPLANPLFAKGVGELSVCGAGAAVANAVYNAAGVRVREFPITLDKLLPGLPPLSSTLART</sequence>
<organism evidence="2 3">
    <name type="scientific">Bradyrhizobium betae</name>
    <dbReference type="NCBI Taxonomy" id="244734"/>
    <lineage>
        <taxon>Bacteria</taxon>
        <taxon>Pseudomonadati</taxon>
        <taxon>Pseudomonadota</taxon>
        <taxon>Alphaproteobacteria</taxon>
        <taxon>Hyphomicrobiales</taxon>
        <taxon>Nitrobacteraceae</taxon>
        <taxon>Bradyrhizobium</taxon>
    </lineage>
</organism>
<evidence type="ECO:0000313" key="3">
    <source>
        <dbReference type="Proteomes" id="UP001058872"/>
    </source>
</evidence>
<dbReference type="Pfam" id="PF20256">
    <property type="entry name" value="MoCoBD_2"/>
    <property type="match status" value="1"/>
</dbReference>
<reference evidence="2" key="1">
    <citation type="submission" date="2018-04" db="EMBL/GenBank/DDBJ databases">
        <title>Genomes of Endosymbiotic and Endophytic Bradyrhizobium Publication status.</title>
        <authorList>
            <person name="Guha S."/>
            <person name="Jorrin B."/>
            <person name="Sarkar M."/>
            <person name="Poole P.S."/>
            <person name="DasGupta M."/>
        </authorList>
    </citation>
    <scope>NUCLEOTIDE SEQUENCE</scope>
    <source>
        <strain evidence="2">WBOS16</strain>
    </source>
</reference>
<dbReference type="EMBL" id="CP028989">
    <property type="protein sequence ID" value="UUO68369.1"/>
    <property type="molecule type" value="Genomic_DNA"/>
</dbReference>
<accession>A0AAE9SVP8</accession>
<dbReference type="PANTHER" id="PTHR11908">
    <property type="entry name" value="XANTHINE DEHYDROGENASE"/>
    <property type="match status" value="1"/>
</dbReference>
<protein>
    <submittedName>
        <fullName evidence="2">Xanthine dehydrogenase</fullName>
    </submittedName>
</protein>
<dbReference type="InterPro" id="IPR046867">
    <property type="entry name" value="AldOxase/xan_DH_MoCoBD2"/>
</dbReference>